<proteinExistence type="predicted"/>
<organism evidence="1 2">
    <name type="scientific">Thalassovita aquimarina</name>
    <dbReference type="NCBI Taxonomy" id="2785917"/>
    <lineage>
        <taxon>Bacteria</taxon>
        <taxon>Pseudomonadati</taxon>
        <taxon>Pseudomonadota</taxon>
        <taxon>Alphaproteobacteria</taxon>
        <taxon>Rhodobacterales</taxon>
        <taxon>Roseobacteraceae</taxon>
        <taxon>Thalassovita</taxon>
    </lineage>
</organism>
<keyword evidence="2" id="KW-1185">Reference proteome</keyword>
<name>A0ABS5HMU1_9RHOB</name>
<dbReference type="EMBL" id="JADMKU010000002">
    <property type="protein sequence ID" value="MBR9650243.1"/>
    <property type="molecule type" value="Genomic_DNA"/>
</dbReference>
<dbReference type="RefSeq" id="WP_212699747.1">
    <property type="nucleotide sequence ID" value="NZ_JADMKU010000002.1"/>
</dbReference>
<evidence type="ECO:0000313" key="2">
    <source>
        <dbReference type="Proteomes" id="UP001195941"/>
    </source>
</evidence>
<dbReference type="Gene3D" id="3.40.50.300">
    <property type="entry name" value="P-loop containing nucleotide triphosphate hydrolases"/>
    <property type="match status" value="1"/>
</dbReference>
<protein>
    <submittedName>
        <fullName evidence="1">Uncharacterized protein</fullName>
    </submittedName>
</protein>
<evidence type="ECO:0000313" key="1">
    <source>
        <dbReference type="EMBL" id="MBR9650243.1"/>
    </source>
</evidence>
<gene>
    <name evidence="1" type="ORF">IT775_03775</name>
</gene>
<comment type="caution">
    <text evidence="1">The sequence shown here is derived from an EMBL/GenBank/DDBJ whole genome shotgun (WGS) entry which is preliminary data.</text>
</comment>
<reference evidence="1 2" key="1">
    <citation type="journal article" date="2021" name="Arch. Microbiol.">
        <title>Thalassobius aquimarinus sp. nov., isolated from the Sea of Japan seashore.</title>
        <authorList>
            <person name="Kurilenko V.V."/>
            <person name="Romanenko L.A."/>
            <person name="Chernysheva N.Y."/>
            <person name="Velansky P.V."/>
            <person name="Tekutyeva L.A."/>
            <person name="Isaeva M.P."/>
            <person name="Mikhailov V.V."/>
        </authorList>
    </citation>
    <scope>NUCLEOTIDE SEQUENCE [LARGE SCALE GENOMIC DNA]</scope>
    <source>
        <strain evidence="1 2">KMM 8518</strain>
    </source>
</reference>
<dbReference type="SUPFAM" id="SSF52540">
    <property type="entry name" value="P-loop containing nucleoside triphosphate hydrolases"/>
    <property type="match status" value="1"/>
</dbReference>
<accession>A0ABS5HMU1</accession>
<sequence>MTQQAKCFTHLTTAAKWAFTTRRVPSERVAGLSPALDRARSGDLVLAEVVSIGSHKRLQTREGRRSTLFPGDFVVLACGDRFAMDQFEGHAELQAGGSDMLASGGVLGTMIARNARVSTPTRLRPLGLLIDGAGAVISVADHALPPHQNPSRPDLVLAVVGSGMNAGKTDATAWLLRGFSLMGLRTVGVKLTGTGSFGDTQAYTDAGAAMALDFTDAGMSSSYRQPVSRIVAAHDLLMSEAAAQGCDVAVIELADGVTQVETAELLNDKSFAQGLDGVLFACAEPLAAMAGMAWLSDRGITPLAVTGRITSAPLAVAEVAALSDVPVLSREALADPVTASALSQTIRQRRKTRHGLAA</sequence>
<dbReference type="InterPro" id="IPR027417">
    <property type="entry name" value="P-loop_NTPase"/>
</dbReference>
<dbReference type="Proteomes" id="UP001195941">
    <property type="component" value="Unassembled WGS sequence"/>
</dbReference>